<protein>
    <submittedName>
        <fullName evidence="1">Uncharacterized protein</fullName>
    </submittedName>
</protein>
<comment type="caution">
    <text evidence="1">The sequence shown here is derived from an EMBL/GenBank/DDBJ whole genome shotgun (WGS) entry which is preliminary data.</text>
</comment>
<name>A0ABU5L9U0_9RICK</name>
<reference evidence="1 2" key="1">
    <citation type="submission" date="2023-02" db="EMBL/GenBank/DDBJ databases">
        <title>Host association and intracellularity evolved multiple times independently in the Rickettsiales.</title>
        <authorList>
            <person name="Castelli M."/>
            <person name="Nardi T."/>
            <person name="Gammuto L."/>
            <person name="Bellinzona G."/>
            <person name="Sabaneyeva E."/>
            <person name="Potekhin A."/>
            <person name="Serra V."/>
            <person name="Petroni G."/>
            <person name="Sassera D."/>
        </authorList>
    </citation>
    <scope>NUCLEOTIDE SEQUENCE [LARGE SCALE GENOMIC DNA]</scope>
    <source>
        <strain evidence="1 2">BOD18</strain>
    </source>
</reference>
<gene>
    <name evidence="1" type="ORF">Cyrtocomes_01046</name>
</gene>
<evidence type="ECO:0000313" key="2">
    <source>
        <dbReference type="Proteomes" id="UP001293791"/>
    </source>
</evidence>
<organism evidence="1 2">
    <name type="scientific">Candidatus Cyrtobacter comes</name>
    <dbReference type="NCBI Taxonomy" id="675776"/>
    <lineage>
        <taxon>Bacteria</taxon>
        <taxon>Pseudomonadati</taxon>
        <taxon>Pseudomonadota</taxon>
        <taxon>Alphaproteobacteria</taxon>
        <taxon>Rickettsiales</taxon>
        <taxon>Candidatus Midichloriaceae</taxon>
        <taxon>Candidatus Cyrtobacter</taxon>
    </lineage>
</organism>
<dbReference type="Proteomes" id="UP001293791">
    <property type="component" value="Unassembled WGS sequence"/>
</dbReference>
<dbReference type="EMBL" id="JARGYT010000082">
    <property type="protein sequence ID" value="MDZ5762655.1"/>
    <property type="molecule type" value="Genomic_DNA"/>
</dbReference>
<evidence type="ECO:0000313" key="1">
    <source>
        <dbReference type="EMBL" id="MDZ5762655.1"/>
    </source>
</evidence>
<sequence length="166" mass="18780">MQRGKHDRDEFLCKDRSTFAKFFGIQYIYKMVQVLCAPEAIDGRFRVAAILHGYWKNVEGEGFLSNYPLITTILNMFIKCRDVLFGSIVIKSPNYGINVDLDNLGIIQPNPGIEPPDNSADTFSSLEDTDVHGGHTFIGPGWLFFSLDVDQEDRSPLLPPKVPIEW</sequence>
<accession>A0ABU5L9U0</accession>
<proteinExistence type="predicted"/>
<keyword evidence="2" id="KW-1185">Reference proteome</keyword>